<proteinExistence type="predicted"/>
<dbReference type="GO" id="GO:0003824">
    <property type="term" value="F:catalytic activity"/>
    <property type="evidence" value="ECO:0007669"/>
    <property type="project" value="InterPro"/>
</dbReference>
<keyword evidence="2" id="KW-0949">S-adenosyl-L-methionine</keyword>
<dbReference type="Gene3D" id="3.20.20.70">
    <property type="entry name" value="Aldolase class I"/>
    <property type="match status" value="1"/>
</dbReference>
<dbReference type="SFLD" id="SFLDG01065">
    <property type="entry name" value="anaerobic_coproporphyrinogen-I"/>
    <property type="match status" value="1"/>
</dbReference>
<feature type="domain" description="Radical SAM core" evidence="6">
    <location>
        <begin position="73"/>
        <end position="315"/>
    </location>
</feature>
<dbReference type="SFLD" id="SFLDF00311">
    <property type="entry name" value="heme_degradation_proteins_(Hut"/>
    <property type="match status" value="1"/>
</dbReference>
<dbReference type="EMBL" id="FZOC01000005">
    <property type="protein sequence ID" value="SNS07536.1"/>
    <property type="molecule type" value="Genomic_DNA"/>
</dbReference>
<keyword evidence="4" id="KW-0408">Iron</keyword>
<accession>A0A239BI94</accession>
<dbReference type="SFLD" id="SFLDS00029">
    <property type="entry name" value="Radical_SAM"/>
    <property type="match status" value="1"/>
</dbReference>
<comment type="cofactor">
    <cofactor evidence="1">
        <name>[4Fe-4S] cluster</name>
        <dbReference type="ChEBI" id="CHEBI:49883"/>
    </cofactor>
</comment>
<dbReference type="GO" id="GO:0006779">
    <property type="term" value="P:porphyrin-containing compound biosynthetic process"/>
    <property type="evidence" value="ECO:0007669"/>
    <property type="project" value="TreeGrafter"/>
</dbReference>
<dbReference type="CDD" id="cd01335">
    <property type="entry name" value="Radical_SAM"/>
    <property type="match status" value="1"/>
</dbReference>
<evidence type="ECO:0000256" key="4">
    <source>
        <dbReference type="ARBA" id="ARBA00023004"/>
    </source>
</evidence>
<name>A0A239BI94_9BACT</name>
<evidence type="ECO:0000313" key="7">
    <source>
        <dbReference type="EMBL" id="SNS07536.1"/>
    </source>
</evidence>
<dbReference type="InterPro" id="IPR007197">
    <property type="entry name" value="rSAM"/>
</dbReference>
<dbReference type="InterPro" id="IPR026332">
    <property type="entry name" value="HutW"/>
</dbReference>
<gene>
    <name evidence="7" type="ORF">SAMN04488503_2594</name>
</gene>
<dbReference type="NCBIfam" id="TIGR04107">
    <property type="entry name" value="rSAM_HutW"/>
    <property type="match status" value="1"/>
</dbReference>
<dbReference type="PANTHER" id="PTHR13932:SF9">
    <property type="entry name" value="COPROPORPHYRINOGEN III OXIDASE"/>
    <property type="match status" value="1"/>
</dbReference>
<evidence type="ECO:0000256" key="1">
    <source>
        <dbReference type="ARBA" id="ARBA00001966"/>
    </source>
</evidence>
<keyword evidence="8" id="KW-1185">Reference proteome</keyword>
<protein>
    <submittedName>
        <fullName evidence="7">Oxygen-independent coproporphyrinogen-3 oxidase</fullName>
    </submittedName>
</protein>
<dbReference type="GO" id="GO:0051539">
    <property type="term" value="F:4 iron, 4 sulfur cluster binding"/>
    <property type="evidence" value="ECO:0007669"/>
    <property type="project" value="TreeGrafter"/>
</dbReference>
<dbReference type="InterPro" id="IPR006638">
    <property type="entry name" value="Elp3/MiaA/NifB-like_rSAM"/>
</dbReference>
<dbReference type="OrthoDB" id="9808022at2"/>
<dbReference type="InterPro" id="IPR058240">
    <property type="entry name" value="rSAM_sf"/>
</dbReference>
<evidence type="ECO:0000256" key="2">
    <source>
        <dbReference type="ARBA" id="ARBA00022691"/>
    </source>
</evidence>
<reference evidence="7 8" key="1">
    <citation type="submission" date="2017-06" db="EMBL/GenBank/DDBJ databases">
        <authorList>
            <person name="Kim H.J."/>
            <person name="Triplett B.A."/>
        </authorList>
    </citation>
    <scope>NUCLEOTIDE SEQUENCE [LARGE SCALE GENOMIC DNA]</scope>
    <source>
        <strain evidence="7 8">DSM 13116</strain>
    </source>
</reference>
<dbReference type="GO" id="GO:0005737">
    <property type="term" value="C:cytoplasm"/>
    <property type="evidence" value="ECO:0007669"/>
    <property type="project" value="TreeGrafter"/>
</dbReference>
<dbReference type="InterPro" id="IPR013785">
    <property type="entry name" value="Aldolase_TIM"/>
</dbReference>
<sequence length="467" mass="52045">MNTAQARTQTSPSGRINRVGMTTRAREGEWFAREGVDPLSEAFERKRAVHAGMGGGMVTGEEALQLHAALMERPRQGKSAVYVHIPFCETKCIYCGFYIAPYRKEVSASYTDALLDEMRRERGRAAVGREPVHAVYLGGGTPTALEPKDLERLLRGIRENMPLANDCEITVEGRIHNFGPEKMRAAVEGGANRFSIGVQTFHTRLRQSLGRVCSRREVTTALERLLAMDTAAVVVDLIYGLPGQTMRSWEEDMRTFESLGLDGCDLYQLNVFPGGKLDRALKSGAAAPVADIPMQSRMFRRGVELMTDMRAARLSISHWGRTARERNIYNPLMKSRADCLAYGAGAGGCLQGHFCFMTADPSDYMARSRAGEKPLAGVARPPLQLALMRSLSEQLERGWLDLPRATRAAGFDAGAEFDPLLRQWERAGLLTRRRNRVDLTLAGQFWQVNLVQGLLDWHMHNQKEESI</sequence>
<dbReference type="SMART" id="SM00729">
    <property type="entry name" value="Elp3"/>
    <property type="match status" value="1"/>
</dbReference>
<keyword evidence="3" id="KW-0479">Metal-binding</keyword>
<dbReference type="RefSeq" id="WP_089274798.1">
    <property type="nucleotide sequence ID" value="NZ_FZOC01000005.1"/>
</dbReference>
<dbReference type="PROSITE" id="PS51918">
    <property type="entry name" value="RADICAL_SAM"/>
    <property type="match status" value="1"/>
</dbReference>
<evidence type="ECO:0000313" key="8">
    <source>
        <dbReference type="Proteomes" id="UP000198324"/>
    </source>
</evidence>
<evidence type="ECO:0000256" key="5">
    <source>
        <dbReference type="ARBA" id="ARBA00023014"/>
    </source>
</evidence>
<dbReference type="GO" id="GO:0046872">
    <property type="term" value="F:metal ion binding"/>
    <property type="evidence" value="ECO:0007669"/>
    <property type="project" value="UniProtKB-KW"/>
</dbReference>
<dbReference type="AlphaFoldDB" id="A0A239BI94"/>
<dbReference type="Proteomes" id="UP000198324">
    <property type="component" value="Unassembled WGS sequence"/>
</dbReference>
<dbReference type="PANTHER" id="PTHR13932">
    <property type="entry name" value="COPROPORPHYRINIGEN III OXIDASE"/>
    <property type="match status" value="1"/>
</dbReference>
<evidence type="ECO:0000259" key="6">
    <source>
        <dbReference type="PROSITE" id="PS51918"/>
    </source>
</evidence>
<dbReference type="SFLD" id="SFLDG01082">
    <property type="entry name" value="B12-binding_domain_containing"/>
    <property type="match status" value="1"/>
</dbReference>
<evidence type="ECO:0000256" key="3">
    <source>
        <dbReference type="ARBA" id="ARBA00022723"/>
    </source>
</evidence>
<keyword evidence="5" id="KW-0411">Iron-sulfur</keyword>
<dbReference type="Pfam" id="PF04055">
    <property type="entry name" value="Radical_SAM"/>
    <property type="match status" value="1"/>
</dbReference>
<organism evidence="7 8">
    <name type="scientific">Humidesulfovibrio mexicanus</name>
    <dbReference type="NCBI Taxonomy" id="147047"/>
    <lineage>
        <taxon>Bacteria</taxon>
        <taxon>Pseudomonadati</taxon>
        <taxon>Thermodesulfobacteriota</taxon>
        <taxon>Desulfovibrionia</taxon>
        <taxon>Desulfovibrionales</taxon>
        <taxon>Desulfovibrionaceae</taxon>
        <taxon>Humidesulfovibrio</taxon>
    </lineage>
</organism>
<dbReference type="SUPFAM" id="SSF102114">
    <property type="entry name" value="Radical SAM enzymes"/>
    <property type="match status" value="1"/>
</dbReference>
<dbReference type="InterPro" id="IPR034505">
    <property type="entry name" value="Coproporphyrinogen-III_oxidase"/>
</dbReference>